<evidence type="ECO:0000313" key="5">
    <source>
        <dbReference type="EMBL" id="SDT94734.1"/>
    </source>
</evidence>
<dbReference type="FunFam" id="3.40.50.300:FF:000011">
    <property type="entry name" value="Putative ABC transporter ATP-binding component"/>
    <property type="match status" value="1"/>
</dbReference>
<dbReference type="EMBL" id="FNLL01000003">
    <property type="protein sequence ID" value="SDT94734.1"/>
    <property type="molecule type" value="Genomic_DNA"/>
</dbReference>
<keyword evidence="1" id="KW-0547">Nucleotide-binding</keyword>
<dbReference type="PROSITE" id="PS00211">
    <property type="entry name" value="ABC_TRANSPORTER_1"/>
    <property type="match status" value="1"/>
</dbReference>
<keyword evidence="6" id="KW-1185">Reference proteome</keyword>
<keyword evidence="3" id="KW-0175">Coiled coil</keyword>
<evidence type="ECO:0000256" key="1">
    <source>
        <dbReference type="ARBA" id="ARBA00022741"/>
    </source>
</evidence>
<feature type="domain" description="ABC transporter" evidence="4">
    <location>
        <begin position="2"/>
        <end position="216"/>
    </location>
</feature>
<gene>
    <name evidence="5" type="ORF">SAMN04487931_103134</name>
</gene>
<dbReference type="InterPro" id="IPR003593">
    <property type="entry name" value="AAA+_ATPase"/>
</dbReference>
<proteinExistence type="predicted"/>
<dbReference type="InterPro" id="IPR051309">
    <property type="entry name" value="ABCF_ATPase"/>
</dbReference>
<dbReference type="InterPro" id="IPR017871">
    <property type="entry name" value="ABC_transporter-like_CS"/>
</dbReference>
<keyword evidence="2 5" id="KW-0067">ATP-binding</keyword>
<dbReference type="Pfam" id="PF12848">
    <property type="entry name" value="ABC_tran_Xtn"/>
    <property type="match status" value="1"/>
</dbReference>
<dbReference type="SMART" id="SM00382">
    <property type="entry name" value="AAA"/>
    <property type="match status" value="2"/>
</dbReference>
<reference evidence="6" key="1">
    <citation type="submission" date="2016-10" db="EMBL/GenBank/DDBJ databases">
        <authorList>
            <person name="Varghese N."/>
            <person name="Submissions S."/>
        </authorList>
    </citation>
    <scope>NUCLEOTIDE SEQUENCE [LARGE SCALE GENOMIC DNA]</scope>
    <source>
        <strain evidence="6">DSM 3384</strain>
    </source>
</reference>
<dbReference type="SUPFAM" id="SSF52540">
    <property type="entry name" value="P-loop containing nucleoside triphosphate hydrolases"/>
    <property type="match status" value="2"/>
</dbReference>
<accession>A0A1H2EI32</accession>
<dbReference type="InterPro" id="IPR032781">
    <property type="entry name" value="ABC_tran_Xtn"/>
</dbReference>
<dbReference type="PANTHER" id="PTHR42855">
    <property type="entry name" value="ABC TRANSPORTER ATP-BINDING SUBUNIT"/>
    <property type="match status" value="1"/>
</dbReference>
<organism evidence="5 6">
    <name type="scientific">Desulfobacula phenolica</name>
    <dbReference type="NCBI Taxonomy" id="90732"/>
    <lineage>
        <taxon>Bacteria</taxon>
        <taxon>Pseudomonadati</taxon>
        <taxon>Thermodesulfobacteriota</taxon>
        <taxon>Desulfobacteria</taxon>
        <taxon>Desulfobacterales</taxon>
        <taxon>Desulfobacteraceae</taxon>
        <taxon>Desulfobacula</taxon>
    </lineage>
</organism>
<dbReference type="Pfam" id="PF00005">
    <property type="entry name" value="ABC_tran"/>
    <property type="match status" value="2"/>
</dbReference>
<protein>
    <submittedName>
        <fullName evidence="5">ATP-binding cassette, subfamily F, member 3</fullName>
    </submittedName>
</protein>
<dbReference type="InterPro" id="IPR027417">
    <property type="entry name" value="P-loop_NTPase"/>
</dbReference>
<dbReference type="InterPro" id="IPR003439">
    <property type="entry name" value="ABC_transporter-like_ATP-bd"/>
</dbReference>
<dbReference type="GO" id="GO:0016887">
    <property type="term" value="F:ATP hydrolysis activity"/>
    <property type="evidence" value="ECO:0007669"/>
    <property type="project" value="InterPro"/>
</dbReference>
<feature type="domain" description="ABC transporter" evidence="4">
    <location>
        <begin position="283"/>
        <end position="499"/>
    </location>
</feature>
<dbReference type="GO" id="GO:0005524">
    <property type="term" value="F:ATP binding"/>
    <property type="evidence" value="ECO:0007669"/>
    <property type="project" value="UniProtKB-KW"/>
</dbReference>
<dbReference type="AlphaFoldDB" id="A0A1H2EI32"/>
<evidence type="ECO:0000256" key="2">
    <source>
        <dbReference type="ARBA" id="ARBA00022840"/>
    </source>
</evidence>
<name>A0A1H2EI32_9BACT</name>
<dbReference type="CDD" id="cd03221">
    <property type="entry name" value="ABCF_EF-3"/>
    <property type="match status" value="2"/>
</dbReference>
<dbReference type="PROSITE" id="PS50893">
    <property type="entry name" value="ABC_TRANSPORTER_2"/>
    <property type="match status" value="2"/>
</dbReference>
<dbReference type="Gene3D" id="3.40.50.300">
    <property type="entry name" value="P-loop containing nucleotide triphosphate hydrolases"/>
    <property type="match status" value="2"/>
</dbReference>
<dbReference type="PANTHER" id="PTHR42855:SF2">
    <property type="entry name" value="DRUG RESISTANCE ABC TRANSPORTER,ATP-BINDING PROTEIN"/>
    <property type="match status" value="1"/>
</dbReference>
<feature type="coiled-coil region" evidence="3">
    <location>
        <begin position="521"/>
        <end position="595"/>
    </location>
</feature>
<evidence type="ECO:0000313" key="6">
    <source>
        <dbReference type="Proteomes" id="UP000199608"/>
    </source>
</evidence>
<sequence length="612" mass="69824">MLNIDSISKGFGDHILLDKTGFQINPGERVGLVGRNGHGKTTLLNMISGSEHPDEGSISCPSGYRIGFLSQKILFSRSRVIDEAMLGLLEHEKDHSWKAEKILAGLGFSQNDFTKDPAAFSGGFQVRLNLAKVLVSEPDLLILDEPTNYLDITSIRWISQFLISWPREVLLVTHDRGFMDNVVTHIAGIHRQKIKKIKGDTSKYYLQVAQDEEVYEKTRQNEEKRNKEMEQFISRFRAKARLANMVQSRIKTLEKSKAKEKLQKLKDLEFSFNYLPFSGKQLLMIENLSFGWQKDHLLINNFSLTVYPDDRIAVIGKNGKGKTTLLKLISKNLNAISGSIKINPGVQLDYFEQTNVQSLNDNFTIEEELAYSSPDADRQAVRTVCGGMMFEKDAALKKISVLSGGEKSRVMLGKLLMKPLNLLLLDEPSNHLDIESCDSFIAALDNFEGAVVIVTHNEMFLHSLANRLVVFKNNAVELFEGTYQEFLDKEGWEDEDCVVEKKIKPLVLSKKELRQKKSEIITQKSKKIKPVKRKIEKLENDIEKNEHLINKINECLLEASQNQDGLKIQSLAKELSELENLNEKLFEDLEIQMDLFEEIERSFNNRLEEVER</sequence>
<evidence type="ECO:0000259" key="4">
    <source>
        <dbReference type="PROSITE" id="PS50893"/>
    </source>
</evidence>
<dbReference type="Proteomes" id="UP000199608">
    <property type="component" value="Unassembled WGS sequence"/>
</dbReference>
<dbReference type="RefSeq" id="WP_092231408.1">
    <property type="nucleotide sequence ID" value="NZ_FNLL01000003.1"/>
</dbReference>
<evidence type="ECO:0000256" key="3">
    <source>
        <dbReference type="SAM" id="Coils"/>
    </source>
</evidence>